<dbReference type="AlphaFoldDB" id="A0A485AHL0"/>
<protein>
    <submittedName>
        <fullName evidence="1">Uncharacterized protein</fullName>
    </submittedName>
</protein>
<keyword evidence="2" id="KW-1185">Reference proteome</keyword>
<dbReference type="EMBL" id="CAADJD010000014">
    <property type="protein sequence ID" value="VFS59861.1"/>
    <property type="molecule type" value="Genomic_DNA"/>
</dbReference>
<organism evidence="1 2">
    <name type="scientific">Kluyvera cryocrescens</name>
    <name type="common">Kluyvera citrophila</name>
    <dbReference type="NCBI Taxonomy" id="580"/>
    <lineage>
        <taxon>Bacteria</taxon>
        <taxon>Pseudomonadati</taxon>
        <taxon>Pseudomonadota</taxon>
        <taxon>Gammaproteobacteria</taxon>
        <taxon>Enterobacterales</taxon>
        <taxon>Enterobacteriaceae</taxon>
        <taxon>Kluyvera</taxon>
    </lineage>
</organism>
<gene>
    <name evidence="1" type="ORF">NCTC12993_01447</name>
</gene>
<proteinExistence type="predicted"/>
<dbReference type="Proteomes" id="UP000401081">
    <property type="component" value="Unassembled WGS sequence"/>
</dbReference>
<evidence type="ECO:0000313" key="1">
    <source>
        <dbReference type="EMBL" id="VFS59861.1"/>
    </source>
</evidence>
<sequence>MRAVNGMSVIADIAPQAPFRRGDSVVTPPNSSVMFAECAVIPTLTGEIDAGEHWLCCAVNASGDSDARQPILPTLRIQNNTLEVTDNACGKTLSLHI</sequence>
<reference evidence="1 2" key="1">
    <citation type="submission" date="2019-03" db="EMBL/GenBank/DDBJ databases">
        <authorList>
            <consortium name="Pathogen Informatics"/>
        </authorList>
    </citation>
    <scope>NUCLEOTIDE SEQUENCE [LARGE SCALE GENOMIC DNA]</scope>
    <source>
        <strain evidence="1 2">NCTC12993</strain>
    </source>
</reference>
<accession>A0A485AHL0</accession>
<evidence type="ECO:0000313" key="2">
    <source>
        <dbReference type="Proteomes" id="UP000401081"/>
    </source>
</evidence>
<name>A0A485AHL0_KLUCR</name>